<dbReference type="OrthoDB" id="7391484at2759"/>
<gene>
    <name evidence="2" type="ORF">BINO364_LOCUS10299</name>
</gene>
<organism evidence="2 3">
    <name type="scientific">Brenthis ino</name>
    <name type="common">lesser marbled fritillary</name>
    <dbReference type="NCBI Taxonomy" id="405034"/>
    <lineage>
        <taxon>Eukaryota</taxon>
        <taxon>Metazoa</taxon>
        <taxon>Ecdysozoa</taxon>
        <taxon>Arthropoda</taxon>
        <taxon>Hexapoda</taxon>
        <taxon>Insecta</taxon>
        <taxon>Pterygota</taxon>
        <taxon>Neoptera</taxon>
        <taxon>Endopterygota</taxon>
        <taxon>Lepidoptera</taxon>
        <taxon>Glossata</taxon>
        <taxon>Ditrysia</taxon>
        <taxon>Papilionoidea</taxon>
        <taxon>Nymphalidae</taxon>
        <taxon>Heliconiinae</taxon>
        <taxon>Argynnini</taxon>
        <taxon>Brenthis</taxon>
    </lineage>
</organism>
<feature type="region of interest" description="Disordered" evidence="1">
    <location>
        <begin position="84"/>
        <end position="114"/>
    </location>
</feature>
<feature type="non-terminal residue" evidence="2">
    <location>
        <position position="197"/>
    </location>
</feature>
<evidence type="ECO:0000256" key="1">
    <source>
        <dbReference type="SAM" id="MobiDB-lite"/>
    </source>
</evidence>
<keyword evidence="3" id="KW-1185">Reference proteome</keyword>
<feature type="compositionally biased region" description="Low complexity" evidence="1">
    <location>
        <begin position="90"/>
        <end position="101"/>
    </location>
</feature>
<dbReference type="Proteomes" id="UP000838878">
    <property type="component" value="Chromosome 4"/>
</dbReference>
<proteinExistence type="predicted"/>
<reference evidence="2" key="1">
    <citation type="submission" date="2021-12" db="EMBL/GenBank/DDBJ databases">
        <authorList>
            <person name="Martin H S."/>
        </authorList>
    </citation>
    <scope>NUCLEOTIDE SEQUENCE</scope>
</reference>
<protein>
    <submittedName>
        <fullName evidence="2">Uncharacterized protein</fullName>
    </submittedName>
</protein>
<accession>A0A8J9UQY2</accession>
<evidence type="ECO:0000313" key="3">
    <source>
        <dbReference type="Proteomes" id="UP000838878"/>
    </source>
</evidence>
<dbReference type="AlphaFoldDB" id="A0A8J9UQY2"/>
<sequence length="197" mass="22148">MSCLEIVEKSRKSLVNPLTTFRMQRCLWVARAQHQPATLTGVLNIGWKRPWFSVNHCGESGRNVPPRPAPTAHFYFPAWRNRRRRRHATRPAPAARSAVAPTLRSPANHRDPPQTRACDCARITVFCAINPGFSWCIAVKAEPGRRSVRQRANSRGLALSCRKRVASVEVAQAPGNRRAPLRATTPWIAPTRINSYL</sequence>
<name>A0A8J9UQY2_9NEOP</name>
<dbReference type="EMBL" id="OV170224">
    <property type="protein sequence ID" value="CAH0724608.1"/>
    <property type="molecule type" value="Genomic_DNA"/>
</dbReference>
<evidence type="ECO:0000313" key="2">
    <source>
        <dbReference type="EMBL" id="CAH0724608.1"/>
    </source>
</evidence>